<dbReference type="EMBL" id="CP023777">
    <property type="protein sequence ID" value="ATL48192.1"/>
    <property type="molecule type" value="Genomic_DNA"/>
</dbReference>
<dbReference type="Proteomes" id="UP000220133">
    <property type="component" value="Chromosome"/>
</dbReference>
<reference evidence="1 2" key="1">
    <citation type="submission" date="2017-10" db="EMBL/GenBank/DDBJ databases">
        <title>Paenichitinophaga pekingensis gen. nov., sp. nov., isolated from activated sludge.</title>
        <authorList>
            <person name="Jin D."/>
            <person name="Kong X."/>
            <person name="Deng Y."/>
            <person name="Bai Z."/>
        </authorList>
    </citation>
    <scope>NUCLEOTIDE SEQUENCE [LARGE SCALE GENOMIC DNA]</scope>
    <source>
        <strain evidence="1 2">13</strain>
    </source>
</reference>
<accession>A0A291QWD2</accession>
<dbReference type="KEGG" id="cbae:COR50_14045"/>
<evidence type="ECO:0000313" key="2">
    <source>
        <dbReference type="Proteomes" id="UP000220133"/>
    </source>
</evidence>
<dbReference type="OrthoDB" id="1028464at2"/>
<evidence type="ECO:0000313" key="1">
    <source>
        <dbReference type="EMBL" id="ATL48192.1"/>
    </source>
</evidence>
<organism evidence="1 2">
    <name type="scientific">Chitinophaga caeni</name>
    <dbReference type="NCBI Taxonomy" id="2029983"/>
    <lineage>
        <taxon>Bacteria</taxon>
        <taxon>Pseudomonadati</taxon>
        <taxon>Bacteroidota</taxon>
        <taxon>Chitinophagia</taxon>
        <taxon>Chitinophagales</taxon>
        <taxon>Chitinophagaceae</taxon>
        <taxon>Chitinophaga</taxon>
    </lineage>
</organism>
<keyword evidence="2" id="KW-1185">Reference proteome</keyword>
<name>A0A291QWD2_9BACT</name>
<proteinExistence type="predicted"/>
<protein>
    <submittedName>
        <fullName evidence="1">Uncharacterized protein</fullName>
    </submittedName>
</protein>
<dbReference type="AlphaFoldDB" id="A0A291QWD2"/>
<gene>
    <name evidence="1" type="ORF">COR50_14045</name>
</gene>
<sequence>MAIDKELKKKVIEDWQNAFPQLTLYAQDKLYKVVGPVIIGLELIKLPRTEEYRPHFVVYSLFGNKMGNDVKACLAGPILLQEYSNKKGFQYDIPYTKHSTFISDVIESVKKQTPLPFDSNISLKKIVSVIDEHSKTPPLSAAPNSYLQAALQEAKLKTALFIGVTEAQSVLEQINKRNWDTNHFKACGVDVNEWLQSLQTTISNRDEFLKQIEANKQDKKISQLKSSELTA</sequence>
<dbReference type="RefSeq" id="WP_098194569.1">
    <property type="nucleotide sequence ID" value="NZ_CP023777.1"/>
</dbReference>